<dbReference type="EMBL" id="CAJRAY010000026">
    <property type="protein sequence ID" value="CAG5082762.1"/>
    <property type="molecule type" value="Genomic_DNA"/>
</dbReference>
<reference evidence="4 5" key="1">
    <citation type="submission" date="2021-04" db="EMBL/GenBank/DDBJ databases">
        <authorList>
            <person name="Rakotoarivonina H."/>
        </authorList>
    </citation>
    <scope>NUCLEOTIDE SEQUENCE [LARGE SCALE GENOMIC DNA]</scope>
    <source>
        <strain evidence="4 5">XE</strain>
    </source>
</reference>
<dbReference type="PANTHER" id="PTHR10584:SF166">
    <property type="entry name" value="RIBOKINASE"/>
    <property type="match status" value="1"/>
</dbReference>
<evidence type="ECO:0000256" key="1">
    <source>
        <dbReference type="ARBA" id="ARBA00022679"/>
    </source>
</evidence>
<dbReference type="Gene3D" id="3.40.1190.20">
    <property type="match status" value="1"/>
</dbReference>
<dbReference type="InterPro" id="IPR011611">
    <property type="entry name" value="PfkB_dom"/>
</dbReference>
<sequence length="325" mass="34028">MKRPTILTFGNIVMDGLYRVESLPGHDEKVFASSAAWSPGGPAVHFALEAASLGLSSGVLGWIGTDAFGRQIEETLRRRGVSPLLQRVPEAPTPTAVVIVDRTGEKAVLLSPPIDRERLAEAGLPPGVDISAADHLHTHLFREELVLRVLDLAKRQGVTTSLDVEPSSVERWGTEAVRRALALTDIAFVNERAVNMLVPGGAGPETKLPGITASGPSIVVCTRASRGSVVCAPGRLITCPAIPVETVSSLGAGDIFSSVFVCALLSGKPPEEAAVTATAASAVSVSRSPDAVCYPTKDDIADMLEKSPVVPSVIEVGSNGNLHQR</sequence>
<gene>
    <name evidence="4" type="primary">txxe 1346-rbsK</name>
    <name evidence="4" type="ORF">TXXE_06340</name>
</gene>
<comment type="caution">
    <text evidence="4">The sequence shown here is derived from an EMBL/GenBank/DDBJ whole genome shotgun (WGS) entry which is preliminary data.</text>
</comment>
<dbReference type="Proteomes" id="UP000681526">
    <property type="component" value="Unassembled WGS sequence"/>
</dbReference>
<evidence type="ECO:0000313" key="4">
    <source>
        <dbReference type="EMBL" id="CAG5082762.1"/>
    </source>
</evidence>
<dbReference type="EC" id="2.7.1.15" evidence="4"/>
<evidence type="ECO:0000259" key="3">
    <source>
        <dbReference type="Pfam" id="PF00294"/>
    </source>
</evidence>
<dbReference type="RefSeq" id="WP_213483905.1">
    <property type="nucleotide sequence ID" value="NZ_CAJRAY010000026.1"/>
</dbReference>
<dbReference type="InterPro" id="IPR029056">
    <property type="entry name" value="Ribokinase-like"/>
</dbReference>
<keyword evidence="1 4" id="KW-0808">Transferase</keyword>
<dbReference type="SUPFAM" id="SSF53613">
    <property type="entry name" value="Ribokinase-like"/>
    <property type="match status" value="1"/>
</dbReference>
<keyword evidence="5" id="KW-1185">Reference proteome</keyword>
<dbReference type="GO" id="GO:0004747">
    <property type="term" value="F:ribokinase activity"/>
    <property type="evidence" value="ECO:0007669"/>
    <property type="project" value="UniProtKB-EC"/>
</dbReference>
<organism evidence="4 5">
    <name type="scientific">Thermobacillus xylanilyticus</name>
    <dbReference type="NCBI Taxonomy" id="76633"/>
    <lineage>
        <taxon>Bacteria</taxon>
        <taxon>Bacillati</taxon>
        <taxon>Bacillota</taxon>
        <taxon>Bacilli</taxon>
        <taxon>Bacillales</taxon>
        <taxon>Paenibacillaceae</taxon>
        <taxon>Thermobacillus</taxon>
    </lineage>
</organism>
<name>A0ABN7RQD4_THEXY</name>
<feature type="domain" description="Carbohydrate kinase PfkB" evidence="3">
    <location>
        <begin position="6"/>
        <end position="296"/>
    </location>
</feature>
<protein>
    <submittedName>
        <fullName evidence="4">Ribokinase</fullName>
        <ecNumber evidence="4">2.7.1.15</ecNumber>
    </submittedName>
</protein>
<dbReference type="PANTHER" id="PTHR10584">
    <property type="entry name" value="SUGAR KINASE"/>
    <property type="match status" value="1"/>
</dbReference>
<evidence type="ECO:0000313" key="5">
    <source>
        <dbReference type="Proteomes" id="UP000681526"/>
    </source>
</evidence>
<dbReference type="Pfam" id="PF00294">
    <property type="entry name" value="PfkB"/>
    <property type="match status" value="1"/>
</dbReference>
<proteinExistence type="predicted"/>
<evidence type="ECO:0000256" key="2">
    <source>
        <dbReference type="ARBA" id="ARBA00022777"/>
    </source>
</evidence>
<keyword evidence="2" id="KW-0418">Kinase</keyword>
<accession>A0ABN7RQD4</accession>